<protein>
    <recommendedName>
        <fullName evidence="1">Dermonecrotic toxin N-terminal domain-containing protein</fullName>
    </recommendedName>
</protein>
<organism evidence="2 3">
    <name type="scientific">Pseudomonas saxonica</name>
    <dbReference type="NCBI Taxonomy" id="2600598"/>
    <lineage>
        <taxon>Bacteria</taxon>
        <taxon>Pseudomonadati</taxon>
        <taxon>Pseudomonadota</taxon>
        <taxon>Gammaproteobacteria</taxon>
        <taxon>Pseudomonadales</taxon>
        <taxon>Pseudomonadaceae</taxon>
        <taxon>Pseudomonas</taxon>
    </lineage>
</organism>
<dbReference type="Proteomes" id="UP000318428">
    <property type="component" value="Unassembled WGS sequence"/>
</dbReference>
<sequence>MSHSRSPSSRPPGSIHADFIKERLPSWAASASPIVLAELRSSLIRNNQSRHDLNELLGQVQNPEMFVRPLFRQALRKYLTGLDPDKTLFVREWRNEHLLGVYSTHDRTSEHSLFEAALQNFEPSEAESGGIEEGSGLFLQTATGRVRAHTPPIIFAQFCRHLDLGSHYQRHLNEFFNPPPLSDALQTVPNPRQVIRAYEQSSFESALHLALLKGEISNELYQQLFTLQIDGQHPDLICNHLTINNVTLPGILVIRDRHFDKSQILYTPHDPVAMFRRYPSMHQLEADLSVRLLSARYLEFFNRFVPLRYRGHLISITPPRID</sequence>
<dbReference type="EMBL" id="VFIO01000002">
    <property type="protein sequence ID" value="TWR90995.1"/>
    <property type="molecule type" value="Genomic_DNA"/>
</dbReference>
<name>A0ABY3GJ59_9PSED</name>
<dbReference type="Pfam" id="PF20178">
    <property type="entry name" value="ToxA_N"/>
    <property type="match status" value="1"/>
</dbReference>
<evidence type="ECO:0000313" key="3">
    <source>
        <dbReference type="Proteomes" id="UP000318428"/>
    </source>
</evidence>
<evidence type="ECO:0000313" key="2">
    <source>
        <dbReference type="EMBL" id="TWR90995.1"/>
    </source>
</evidence>
<dbReference type="RefSeq" id="WP_146384759.1">
    <property type="nucleotide sequence ID" value="NZ_VFIO01000002.1"/>
</dbReference>
<gene>
    <name evidence="2" type="ORF">FJD38_07935</name>
</gene>
<dbReference type="InterPro" id="IPR046673">
    <property type="entry name" value="ToxA_N"/>
</dbReference>
<accession>A0ABY3GJ59</accession>
<evidence type="ECO:0000259" key="1">
    <source>
        <dbReference type="Pfam" id="PF20178"/>
    </source>
</evidence>
<keyword evidence="3" id="KW-1185">Reference proteome</keyword>
<proteinExistence type="predicted"/>
<comment type="caution">
    <text evidence="2">The sequence shown here is derived from an EMBL/GenBank/DDBJ whole genome shotgun (WGS) entry which is preliminary data.</text>
</comment>
<feature type="domain" description="Dermonecrotic toxin N-terminal" evidence="1">
    <location>
        <begin position="59"/>
        <end position="308"/>
    </location>
</feature>
<reference evidence="2 3" key="1">
    <citation type="submission" date="2019-06" db="EMBL/GenBank/DDBJ databases">
        <title>Pseudomonas bimorpha sp. nov. isolated from bovine raw milk and skim milk concentrate.</title>
        <authorList>
            <person name="Hofmann K."/>
            <person name="Huptas C."/>
            <person name="Doll E."/>
            <person name="Scherer S."/>
            <person name="Wenning M."/>
        </authorList>
    </citation>
    <scope>NUCLEOTIDE SEQUENCE [LARGE SCALE GENOMIC DNA]</scope>
    <source>
        <strain evidence="2 3">DSM 108989</strain>
    </source>
</reference>